<name>A0A444GF45_ENSVE</name>
<feature type="compositionally biased region" description="Polar residues" evidence="1">
    <location>
        <begin position="81"/>
        <end position="94"/>
    </location>
</feature>
<evidence type="ECO:0000313" key="2">
    <source>
        <dbReference type="EMBL" id="RZR70723.1"/>
    </source>
</evidence>
<feature type="region of interest" description="Disordered" evidence="1">
    <location>
        <begin position="69"/>
        <end position="94"/>
    </location>
</feature>
<gene>
    <name evidence="2" type="ORF">BHM03_00001163</name>
</gene>
<organism evidence="2">
    <name type="scientific">Ensete ventricosum</name>
    <name type="common">Abyssinian banana</name>
    <name type="synonym">Musa ensete</name>
    <dbReference type="NCBI Taxonomy" id="4639"/>
    <lineage>
        <taxon>Eukaryota</taxon>
        <taxon>Viridiplantae</taxon>
        <taxon>Streptophyta</taxon>
        <taxon>Embryophyta</taxon>
        <taxon>Tracheophyta</taxon>
        <taxon>Spermatophyta</taxon>
        <taxon>Magnoliopsida</taxon>
        <taxon>Liliopsida</taxon>
        <taxon>Zingiberales</taxon>
        <taxon>Musaceae</taxon>
        <taxon>Ensete</taxon>
    </lineage>
</organism>
<dbReference type="Proteomes" id="UP000290560">
    <property type="component" value="Unassembled WGS sequence"/>
</dbReference>
<reference evidence="2" key="1">
    <citation type="journal article" date="2018" name="Data Brief">
        <title>Genome sequence data from 17 accessions of Ensete ventricosum, a staple food crop for millions in Ethiopia.</title>
        <authorList>
            <person name="Yemataw Z."/>
            <person name="Muzemil S."/>
            <person name="Ambachew D."/>
            <person name="Tripathi L."/>
            <person name="Tesfaye K."/>
            <person name="Chala A."/>
            <person name="Farbos A."/>
            <person name="O'Neill P."/>
            <person name="Moore K."/>
            <person name="Grant M."/>
            <person name="Studholme D.J."/>
        </authorList>
    </citation>
    <scope>NUCLEOTIDE SEQUENCE [LARGE SCALE GENOMIC DNA]</scope>
    <source>
        <tissue evidence="2">Leaf</tissue>
    </source>
</reference>
<sequence length="128" mass="15245">MVWVIHIGPPIDRYVDRTLPSGTLGVALYRTIQGCFHPITTQNRLVTIDFDHRCRDRVALAWLRRETGRRSKEEERERGTHLQSENLETTSQMRRTSQGDDFFVTVFSSLPSPHLRHKEKRRRPWRHR</sequence>
<dbReference type="AlphaFoldDB" id="A0A444GF45"/>
<protein>
    <submittedName>
        <fullName evidence="2">Uncharacterized protein</fullName>
    </submittedName>
</protein>
<accession>A0A444GF45</accession>
<dbReference type="EMBL" id="KV875455">
    <property type="protein sequence ID" value="RZR70723.1"/>
    <property type="molecule type" value="Genomic_DNA"/>
</dbReference>
<feature type="compositionally biased region" description="Basic and acidic residues" evidence="1">
    <location>
        <begin position="69"/>
        <end position="80"/>
    </location>
</feature>
<proteinExistence type="predicted"/>
<evidence type="ECO:0000256" key="1">
    <source>
        <dbReference type="SAM" id="MobiDB-lite"/>
    </source>
</evidence>